<comment type="caution">
    <text evidence="4">The sequence shown here is derived from an EMBL/GenBank/DDBJ whole genome shotgun (WGS) entry which is preliminary data.</text>
</comment>
<dbReference type="PANTHER" id="PTHR11748:SF103">
    <property type="entry name" value="GLYCOLATE OXIDASE SUBUNIT GLCE"/>
    <property type="match status" value="1"/>
</dbReference>
<evidence type="ECO:0000259" key="3">
    <source>
        <dbReference type="PROSITE" id="PS51387"/>
    </source>
</evidence>
<keyword evidence="2" id="KW-0274">FAD</keyword>
<dbReference type="InterPro" id="IPR006094">
    <property type="entry name" value="Oxid_FAD_bind_N"/>
</dbReference>
<accession>V5E0V3</accession>
<dbReference type="SUPFAM" id="SSF55103">
    <property type="entry name" value="FAD-linked oxidases, C-terminal domain"/>
    <property type="match status" value="1"/>
</dbReference>
<dbReference type="InterPro" id="IPR036318">
    <property type="entry name" value="FAD-bd_PCMH-like_sf"/>
</dbReference>
<dbReference type="STRING" id="1116472.MGMO_34c00250"/>
<dbReference type="PATRIC" id="fig|1116472.3.peg.978"/>
<protein>
    <submittedName>
        <fullName evidence="4">Glycolate oxidase subunit GlcE</fullName>
    </submittedName>
</protein>
<keyword evidence="5" id="KW-1185">Reference proteome</keyword>
<dbReference type="OrthoDB" id="9811557at2"/>
<dbReference type="GO" id="GO:0071949">
    <property type="term" value="F:FAD binding"/>
    <property type="evidence" value="ECO:0007669"/>
    <property type="project" value="InterPro"/>
</dbReference>
<evidence type="ECO:0000256" key="1">
    <source>
        <dbReference type="ARBA" id="ARBA00022630"/>
    </source>
</evidence>
<sequence length="354" mass="39008">MQDQDLTLELQAQVQQAIESHTPLQIIGGNSKAFYGAPTSATTPLKLSGHQGIVEYEPSELVVTVRSGTPLNELNKVLAEQGQMLAFEPPVFSDTATIGGTIACGFSGPRRPYAGGARDFVLGCTILNGKAEHCRFGGQVMKNVAGFDVSRLMVGALGQLGVLLDLSLRVMPIPEAEITLYHSLASYGQALELVQRWQGQPWPLSALAYHDNHLRMRLSGSDDAIRSVAKKLGGEIDKDGDRFWHGLNVQQLDFFKGIENLWRISIAPATPMLDIPGRWLLDWGGAQRWLKSTATAEQIHKQTQAQGGYAICFRGAEKTDWLRLEPNLLALHKKIRLAFDPYQLLNSHRFSPEL</sequence>
<dbReference type="RefSeq" id="WP_023493844.1">
    <property type="nucleotide sequence ID" value="NZ_AYLO01000033.1"/>
</dbReference>
<organism evidence="4 5">
    <name type="scientific">Methyloglobulus morosus KoM1</name>
    <dbReference type="NCBI Taxonomy" id="1116472"/>
    <lineage>
        <taxon>Bacteria</taxon>
        <taxon>Pseudomonadati</taxon>
        <taxon>Pseudomonadota</taxon>
        <taxon>Gammaproteobacteria</taxon>
        <taxon>Methylococcales</taxon>
        <taxon>Methylococcaceae</taxon>
        <taxon>Methyloglobulus</taxon>
    </lineage>
</organism>
<dbReference type="NCBIfam" id="NF008439">
    <property type="entry name" value="PRK11282.1"/>
    <property type="match status" value="1"/>
</dbReference>
<dbReference type="PANTHER" id="PTHR11748">
    <property type="entry name" value="D-LACTATE DEHYDROGENASE"/>
    <property type="match status" value="1"/>
</dbReference>
<evidence type="ECO:0000313" key="4">
    <source>
        <dbReference type="EMBL" id="ESS73181.1"/>
    </source>
</evidence>
<dbReference type="InterPro" id="IPR016164">
    <property type="entry name" value="FAD-linked_Oxase-like_C"/>
</dbReference>
<dbReference type="AlphaFoldDB" id="V5E0V3"/>
<dbReference type="SUPFAM" id="SSF56176">
    <property type="entry name" value="FAD-binding/transporter-associated domain-like"/>
    <property type="match status" value="1"/>
</dbReference>
<gene>
    <name evidence="4" type="primary">glcE</name>
    <name evidence="4" type="ORF">MGMO_34c00250</name>
</gene>
<evidence type="ECO:0000256" key="2">
    <source>
        <dbReference type="ARBA" id="ARBA00022827"/>
    </source>
</evidence>
<keyword evidence="1" id="KW-0285">Flavoprotein</keyword>
<dbReference type="InterPro" id="IPR016169">
    <property type="entry name" value="FAD-bd_PCMH_sub2"/>
</dbReference>
<dbReference type="Gene3D" id="3.30.465.10">
    <property type="match status" value="1"/>
</dbReference>
<proteinExistence type="predicted"/>
<feature type="domain" description="FAD-binding PCMH-type" evidence="3">
    <location>
        <begin position="1"/>
        <end position="173"/>
    </location>
</feature>
<dbReference type="PROSITE" id="PS51387">
    <property type="entry name" value="FAD_PCMH"/>
    <property type="match status" value="1"/>
</dbReference>
<dbReference type="eggNOG" id="COG0277">
    <property type="taxonomic scope" value="Bacteria"/>
</dbReference>
<name>V5E0V3_9GAMM</name>
<dbReference type="EMBL" id="AYLO01000033">
    <property type="protein sequence ID" value="ESS73181.1"/>
    <property type="molecule type" value="Genomic_DNA"/>
</dbReference>
<dbReference type="Pfam" id="PF01565">
    <property type="entry name" value="FAD_binding_4"/>
    <property type="match status" value="1"/>
</dbReference>
<dbReference type="GO" id="GO:0003824">
    <property type="term" value="F:catalytic activity"/>
    <property type="evidence" value="ECO:0007669"/>
    <property type="project" value="InterPro"/>
</dbReference>
<dbReference type="Proteomes" id="UP000017842">
    <property type="component" value="Unassembled WGS sequence"/>
</dbReference>
<evidence type="ECO:0000313" key="5">
    <source>
        <dbReference type="Proteomes" id="UP000017842"/>
    </source>
</evidence>
<dbReference type="InterPro" id="IPR016166">
    <property type="entry name" value="FAD-bd_PCMH"/>
</dbReference>
<reference evidence="4 5" key="1">
    <citation type="journal article" date="2013" name="Genome Announc.">
        <title>Draft Genome Sequence of the Methanotrophic Gammaproteobacterium Methyloglobulus morosus DSM 22980 Strain KoM1.</title>
        <authorList>
            <person name="Poehlein A."/>
            <person name="Deutzmann J.S."/>
            <person name="Daniel R."/>
            <person name="Simeonova D.D."/>
        </authorList>
    </citation>
    <scope>NUCLEOTIDE SEQUENCE [LARGE SCALE GENOMIC DNA]</scope>
    <source>
        <strain evidence="4 5">KoM1</strain>
    </source>
</reference>